<gene>
    <name evidence="7" type="ORF">OZSIB_1328</name>
</gene>
<protein>
    <submittedName>
        <fullName evidence="7">Integral membrane protein</fullName>
    </submittedName>
</protein>
<evidence type="ECO:0000256" key="2">
    <source>
        <dbReference type="ARBA" id="ARBA00010350"/>
    </source>
</evidence>
<keyword evidence="4 6" id="KW-1133">Transmembrane helix</keyword>
<proteinExistence type="inferred from homology"/>
<dbReference type="PANTHER" id="PTHR23291">
    <property type="entry name" value="BAX INHIBITOR-RELATED"/>
    <property type="match status" value="1"/>
</dbReference>
<evidence type="ECO:0000256" key="5">
    <source>
        <dbReference type="ARBA" id="ARBA00023136"/>
    </source>
</evidence>
<feature type="transmembrane region" description="Helical" evidence="6">
    <location>
        <begin position="146"/>
        <end position="167"/>
    </location>
</feature>
<evidence type="ECO:0000256" key="6">
    <source>
        <dbReference type="RuleBase" id="RU004379"/>
    </source>
</evidence>
<evidence type="ECO:0000256" key="1">
    <source>
        <dbReference type="ARBA" id="ARBA00004141"/>
    </source>
</evidence>
<accession>A0A367ZKH7</accession>
<reference evidence="7 8" key="1">
    <citation type="submission" date="2018-05" db="EMBL/GenBank/DDBJ databases">
        <title>A metagenomic window into the 2 km-deep terrestrial subsurface aquifer revealed taxonomically and functionally diverse microbial community comprising novel uncultured bacterial lineages.</title>
        <authorList>
            <person name="Kadnikov V.V."/>
            <person name="Mardanov A.V."/>
            <person name="Beletsky A.V."/>
            <person name="Banks D."/>
            <person name="Pimenov N.V."/>
            <person name="Frank Y.A."/>
            <person name="Karnachuk O.V."/>
            <person name="Ravin N.V."/>
        </authorList>
    </citation>
    <scope>NUCLEOTIDE SEQUENCE [LARGE SCALE GENOMIC DNA]</scope>
    <source>
        <strain evidence="7">BY5</strain>
    </source>
</reference>
<feature type="transmembrane region" description="Helical" evidence="6">
    <location>
        <begin position="173"/>
        <end position="191"/>
    </location>
</feature>
<dbReference type="PANTHER" id="PTHR23291:SF50">
    <property type="entry name" value="PROTEIN LIFEGUARD 4"/>
    <property type="match status" value="1"/>
</dbReference>
<comment type="caution">
    <text evidence="7">The sequence shown here is derived from an EMBL/GenBank/DDBJ whole genome shotgun (WGS) entry which is preliminary data.</text>
</comment>
<evidence type="ECO:0000313" key="8">
    <source>
        <dbReference type="Proteomes" id="UP000252355"/>
    </source>
</evidence>
<dbReference type="EMBL" id="QOQW01000021">
    <property type="protein sequence ID" value="RCK78606.1"/>
    <property type="molecule type" value="Genomic_DNA"/>
</dbReference>
<feature type="transmembrane region" description="Helical" evidence="6">
    <location>
        <begin position="118"/>
        <end position="139"/>
    </location>
</feature>
<dbReference type="GO" id="GO:0016020">
    <property type="term" value="C:membrane"/>
    <property type="evidence" value="ECO:0007669"/>
    <property type="project" value="UniProtKB-SubCell"/>
</dbReference>
<feature type="transmembrane region" description="Helical" evidence="6">
    <location>
        <begin position="93"/>
        <end position="112"/>
    </location>
</feature>
<dbReference type="Proteomes" id="UP000252355">
    <property type="component" value="Unassembled WGS sequence"/>
</dbReference>
<comment type="subcellular location">
    <subcellularLocation>
        <location evidence="1">Membrane</location>
        <topology evidence="1">Multi-pass membrane protein</topology>
    </subcellularLocation>
</comment>
<dbReference type="AlphaFoldDB" id="A0A367ZKH7"/>
<feature type="transmembrane region" description="Helical" evidence="6">
    <location>
        <begin position="212"/>
        <end position="232"/>
    </location>
</feature>
<feature type="transmembrane region" description="Helical" evidence="6">
    <location>
        <begin position="63"/>
        <end position="81"/>
    </location>
</feature>
<keyword evidence="5 6" id="KW-0472">Membrane</keyword>
<organism evidence="7 8">
    <name type="scientific">Candidatus Ozemobacter sibiricus</name>
    <dbReference type="NCBI Taxonomy" id="2268124"/>
    <lineage>
        <taxon>Bacteria</taxon>
        <taxon>Candidatus Ozemobacteria</taxon>
        <taxon>Candidatus Ozemobacterales</taxon>
        <taxon>Candidatus Ozemobacteraceae</taxon>
        <taxon>Candidatus Ozemobacter</taxon>
    </lineage>
</organism>
<dbReference type="Pfam" id="PF01027">
    <property type="entry name" value="Bax1-I"/>
    <property type="match status" value="1"/>
</dbReference>
<keyword evidence="3 6" id="KW-0812">Transmembrane</keyword>
<evidence type="ECO:0000313" key="7">
    <source>
        <dbReference type="EMBL" id="RCK78606.1"/>
    </source>
</evidence>
<feature type="transmembrane region" description="Helical" evidence="6">
    <location>
        <begin position="39"/>
        <end position="57"/>
    </location>
</feature>
<evidence type="ECO:0000256" key="3">
    <source>
        <dbReference type="ARBA" id="ARBA00022692"/>
    </source>
</evidence>
<dbReference type="InterPro" id="IPR006214">
    <property type="entry name" value="Bax_inhibitor_1-related"/>
</dbReference>
<name>A0A367ZKH7_9BACT</name>
<sequence length="236" mass="25136">MSYLRYQDSSADGIGSSPASMASRVAWSGMSQATFSTHVLPYFGIALFLTACGTSVGKVLSPAFVLPAALLNLGLYFVLLWKRHVPGLNVALLYGYAFINGLLIGPSVAMIGKAFPGLVTQAFILTAVSFFAVAAYVIASGKDCSGLAPFLIAGLFVIVIGGIINLFTGGAGLGLGLAIISVVVFLAFTAYDMSNIMHKFRDDEYILATVELYLDFLNLFLAFLRILLHLAASQRR</sequence>
<comment type="similarity">
    <text evidence="2 6">Belongs to the BI1 family.</text>
</comment>
<evidence type="ECO:0000256" key="4">
    <source>
        <dbReference type="ARBA" id="ARBA00022989"/>
    </source>
</evidence>